<protein>
    <submittedName>
        <fullName evidence="3">BatA domain-containing protein</fullName>
    </submittedName>
</protein>
<feature type="transmembrane region" description="Helical" evidence="1">
    <location>
        <begin position="6"/>
        <end position="24"/>
    </location>
</feature>
<evidence type="ECO:0000259" key="2">
    <source>
        <dbReference type="Pfam" id="PF07584"/>
    </source>
</evidence>
<evidence type="ECO:0000256" key="1">
    <source>
        <dbReference type="SAM" id="Phobius"/>
    </source>
</evidence>
<evidence type="ECO:0000313" key="3">
    <source>
        <dbReference type="EMBL" id="MCA6078791.1"/>
    </source>
</evidence>
<dbReference type="AlphaFoldDB" id="A0A9X1HW80"/>
<dbReference type="InterPro" id="IPR024163">
    <property type="entry name" value="Aerotolerance_reg_N"/>
</dbReference>
<dbReference type="InterPro" id="IPR011933">
    <property type="entry name" value="Double_TM_dom"/>
</dbReference>
<evidence type="ECO:0000313" key="4">
    <source>
        <dbReference type="Proteomes" id="UP001139409"/>
    </source>
</evidence>
<accession>A0A9X1HW80</accession>
<dbReference type="NCBIfam" id="TIGR02226">
    <property type="entry name" value="two_anch"/>
    <property type="match status" value="1"/>
</dbReference>
<gene>
    <name evidence="3" type="ORF">LDX50_28205</name>
</gene>
<comment type="caution">
    <text evidence="3">The sequence shown here is derived from an EMBL/GenBank/DDBJ whole genome shotgun (WGS) entry which is preliminary data.</text>
</comment>
<reference evidence="3" key="1">
    <citation type="submission" date="2021-09" db="EMBL/GenBank/DDBJ databases">
        <title>Fulvivirga sp. isolated from coastal sediment.</title>
        <authorList>
            <person name="Yu H."/>
        </authorList>
    </citation>
    <scope>NUCLEOTIDE SEQUENCE</scope>
    <source>
        <strain evidence="3">1062</strain>
    </source>
</reference>
<keyword evidence="1" id="KW-0812">Transmembrane</keyword>
<name>A0A9X1HW80_9BACT</name>
<feature type="domain" description="Aerotolerance regulator N-terminal" evidence="2">
    <location>
        <begin position="1"/>
        <end position="76"/>
    </location>
</feature>
<sequence length="389" mass="43897">MIFGAPHMLWGLLGLIIPVAIHLLSRKEQRVIRVGSVRLFRDTESVKVRRILPTDILLLLLRCLLIVSLVFWLAEPKRLISEDTVPVAYLIDPGLAKHPYVSGEIIPLQTSFWLQRDTPPAQEDPADIGENDNYWELAANVSTSVQADSIVFITRPLLSGMGEFRPLLSTPFSWVTLDSSDPFPYSVGSFSRHDSAFQLVADEWTLTYNYDPQNTETSEKRVKKIAFMYPDSLETKVGLCRKLLVVLGNYSGTTMEFLSKESNENADFVFWFHQKPSLNLTAGDILVLPDQDQPIRLEEGMAGSFVIRGSTTDTGYSAFAEQLMNTLGLYPTTSMEVSDPRFVSNEQIQPRYSSSAGMQRDSYRLFNLLLVLAGVLLLTERFLSMKQKR</sequence>
<dbReference type="Pfam" id="PF07584">
    <property type="entry name" value="BatA"/>
    <property type="match status" value="1"/>
</dbReference>
<proteinExistence type="predicted"/>
<organism evidence="3 4">
    <name type="scientific">Fulvivirga sedimenti</name>
    <dbReference type="NCBI Taxonomy" id="2879465"/>
    <lineage>
        <taxon>Bacteria</taxon>
        <taxon>Pseudomonadati</taxon>
        <taxon>Bacteroidota</taxon>
        <taxon>Cytophagia</taxon>
        <taxon>Cytophagales</taxon>
        <taxon>Fulvivirgaceae</taxon>
        <taxon>Fulvivirga</taxon>
    </lineage>
</organism>
<feature type="transmembrane region" description="Helical" evidence="1">
    <location>
        <begin position="365"/>
        <end position="383"/>
    </location>
</feature>
<dbReference type="EMBL" id="JAIXNE010000007">
    <property type="protein sequence ID" value="MCA6078791.1"/>
    <property type="molecule type" value="Genomic_DNA"/>
</dbReference>
<keyword evidence="4" id="KW-1185">Reference proteome</keyword>
<dbReference type="Proteomes" id="UP001139409">
    <property type="component" value="Unassembled WGS sequence"/>
</dbReference>
<keyword evidence="1" id="KW-1133">Transmembrane helix</keyword>
<feature type="transmembrane region" description="Helical" evidence="1">
    <location>
        <begin position="56"/>
        <end position="74"/>
    </location>
</feature>
<keyword evidence="1" id="KW-0472">Membrane</keyword>